<dbReference type="InterPro" id="IPR000468">
    <property type="entry name" value="Barstar"/>
</dbReference>
<comment type="caution">
    <text evidence="3">The sequence shown here is derived from an EMBL/GenBank/DDBJ whole genome shotgun (WGS) entry which is preliminary data.</text>
</comment>
<evidence type="ECO:0000259" key="2">
    <source>
        <dbReference type="Pfam" id="PF01337"/>
    </source>
</evidence>
<accession>A0A1S2NCF3</accession>
<reference evidence="3 4" key="1">
    <citation type="submission" date="2014-10" db="EMBL/GenBank/DDBJ databases">
        <authorList>
            <person name="Seo M.-J."/>
            <person name="Seok Y.J."/>
            <person name="Cha I.-T."/>
        </authorList>
    </citation>
    <scope>NUCLEOTIDE SEQUENCE [LARGE SCALE GENOMIC DNA]</scope>
    <source>
        <strain evidence="3 4">NEU</strain>
    </source>
</reference>
<proteinExistence type="inferred from homology"/>
<gene>
    <name evidence="3" type="ORF">LO55_937</name>
</gene>
<dbReference type="CDD" id="cd05140">
    <property type="entry name" value="Barstar_AU1054-like"/>
    <property type="match status" value="1"/>
</dbReference>
<evidence type="ECO:0000256" key="1">
    <source>
        <dbReference type="ARBA" id="ARBA00006845"/>
    </source>
</evidence>
<evidence type="ECO:0000313" key="3">
    <source>
        <dbReference type="EMBL" id="OIJ42480.1"/>
    </source>
</evidence>
<dbReference type="SUPFAM" id="SSF52038">
    <property type="entry name" value="Barstar-related"/>
    <property type="match status" value="1"/>
</dbReference>
<dbReference type="AlphaFoldDB" id="A0A1S2NCF3"/>
<dbReference type="Proteomes" id="UP000180246">
    <property type="component" value="Unassembled WGS sequence"/>
</dbReference>
<evidence type="ECO:0000313" key="4">
    <source>
        <dbReference type="Proteomes" id="UP000180246"/>
    </source>
</evidence>
<dbReference type="Gene3D" id="3.30.370.10">
    <property type="entry name" value="Barstar-like"/>
    <property type="match status" value="1"/>
</dbReference>
<sequence>MTRATVVTFDLSTVASIRELHELMAKTLHFPEWYGPNWDAFWDVIIGLVPMPEKLRLIGWDDFAQRFPRDAFIMKKCLTELAEEYPANASDVDYL</sequence>
<dbReference type="EMBL" id="JRYB01000001">
    <property type="protein sequence ID" value="OIJ42480.1"/>
    <property type="molecule type" value="Genomic_DNA"/>
</dbReference>
<protein>
    <submittedName>
        <fullName evidence="3">Barstar family protein</fullName>
    </submittedName>
</protein>
<comment type="similarity">
    <text evidence="1">Belongs to the barstar family.</text>
</comment>
<dbReference type="Pfam" id="PF01337">
    <property type="entry name" value="Barstar"/>
    <property type="match status" value="1"/>
</dbReference>
<dbReference type="RefSeq" id="WP_071360628.1">
    <property type="nucleotide sequence ID" value="NZ_DALZDZ010000028.1"/>
</dbReference>
<name>A0A1S2NCF3_9BURK</name>
<dbReference type="InterPro" id="IPR035905">
    <property type="entry name" value="Barstar-like_sf"/>
</dbReference>
<feature type="domain" description="Barstar (barnase inhibitor)" evidence="2">
    <location>
        <begin position="5"/>
        <end position="87"/>
    </location>
</feature>
<organism evidence="3 4">
    <name type="scientific">Massilia timonae</name>
    <dbReference type="NCBI Taxonomy" id="47229"/>
    <lineage>
        <taxon>Bacteria</taxon>
        <taxon>Pseudomonadati</taxon>
        <taxon>Pseudomonadota</taxon>
        <taxon>Betaproteobacteria</taxon>
        <taxon>Burkholderiales</taxon>
        <taxon>Oxalobacteraceae</taxon>
        <taxon>Telluria group</taxon>
        <taxon>Massilia</taxon>
    </lineage>
</organism>